<name>A0ABN3G472_9PSEU</name>
<evidence type="ECO:0000313" key="2">
    <source>
        <dbReference type="EMBL" id="GAA2343730.1"/>
    </source>
</evidence>
<organism evidence="2 3">
    <name type="scientific">Saccharopolyspora halophila</name>
    <dbReference type="NCBI Taxonomy" id="405551"/>
    <lineage>
        <taxon>Bacteria</taxon>
        <taxon>Bacillati</taxon>
        <taxon>Actinomycetota</taxon>
        <taxon>Actinomycetes</taxon>
        <taxon>Pseudonocardiales</taxon>
        <taxon>Pseudonocardiaceae</taxon>
        <taxon>Saccharopolyspora</taxon>
    </lineage>
</organism>
<dbReference type="Proteomes" id="UP001501218">
    <property type="component" value="Unassembled WGS sequence"/>
</dbReference>
<protein>
    <submittedName>
        <fullName evidence="2">Uncharacterized protein</fullName>
    </submittedName>
</protein>
<sequence>MFDISDNVRNLRQACGTGCDRVDVADLAGWCEVSANSATEIGRYGRVPIRSTRTPAGATRMAGFAVAQRKPASGSGDVSATNPVRRKSGVDGSCVIANTPFGRR</sequence>
<feature type="region of interest" description="Disordered" evidence="1">
    <location>
        <begin position="66"/>
        <end position="91"/>
    </location>
</feature>
<keyword evidence="3" id="KW-1185">Reference proteome</keyword>
<comment type="caution">
    <text evidence="2">The sequence shown here is derived from an EMBL/GenBank/DDBJ whole genome shotgun (WGS) entry which is preliminary data.</text>
</comment>
<evidence type="ECO:0000313" key="3">
    <source>
        <dbReference type="Proteomes" id="UP001501218"/>
    </source>
</evidence>
<evidence type="ECO:0000256" key="1">
    <source>
        <dbReference type="SAM" id="MobiDB-lite"/>
    </source>
</evidence>
<gene>
    <name evidence="2" type="ORF">GCM10009854_20600</name>
</gene>
<dbReference type="EMBL" id="BAAARA010000005">
    <property type="protein sequence ID" value="GAA2343730.1"/>
    <property type="molecule type" value="Genomic_DNA"/>
</dbReference>
<reference evidence="2 3" key="1">
    <citation type="journal article" date="2019" name="Int. J. Syst. Evol. Microbiol.">
        <title>The Global Catalogue of Microorganisms (GCM) 10K type strain sequencing project: providing services to taxonomists for standard genome sequencing and annotation.</title>
        <authorList>
            <consortium name="The Broad Institute Genomics Platform"/>
            <consortium name="The Broad Institute Genome Sequencing Center for Infectious Disease"/>
            <person name="Wu L."/>
            <person name="Ma J."/>
        </authorList>
    </citation>
    <scope>NUCLEOTIDE SEQUENCE [LARGE SCALE GENOMIC DNA]</scope>
    <source>
        <strain evidence="2 3">JCM 16221</strain>
    </source>
</reference>
<accession>A0ABN3G472</accession>
<proteinExistence type="predicted"/>